<accession>G4TX06</accession>
<dbReference type="Pfam" id="PF24883">
    <property type="entry name" value="NPHP3_N"/>
    <property type="match status" value="1"/>
</dbReference>
<dbReference type="EMBL" id="CAFZ01000535">
    <property type="protein sequence ID" value="CCA75849.1"/>
    <property type="molecule type" value="Genomic_DNA"/>
</dbReference>
<gene>
    <name evidence="3" type="ORF">PIIN_09837</name>
</gene>
<evidence type="ECO:0000313" key="4">
    <source>
        <dbReference type="Proteomes" id="UP000007148"/>
    </source>
</evidence>
<sequence length="543" mass="61974">MTLDLFQNVFEVSDILVPLKGAVRATKLILDARQADDNNTKAWGDLRQRLDDYMAATKKEVDLFEKYSPEERRRDESFIQPLFEHAGYLKHMRDTLAKMMEKPSSSRMNVFQASRISKKDAKLVRQLDLEIEERHRVFTDLLAAYRLQVVARSTEADEKSLLLQLPSVTFVPSSIHTACIQGTRQIVLETISQWADDDEPGKPIFWLCDVAGSGKSSVAMSASESWRTRKMLGGQFFFSMGDSEASNTERFCSTMARELAYHIPELAPHIAKAIKGNPAIMRSSFDEQFRAFVIGPLQYQQKRVVLVIDAIDECKSGSQRKVLLEMLATATRENRNLRIFITGRPDPVTEAVLQSLSIAAKMENRLHDIKYQDNFDDIALYVHQRLDGVLPKEKRQRLIEKANGGFIRAATVCRMLTEDTNMNSPENIYDHLISLEWDGPMEDLRGPFFQRIGSKDTESRIQEQQLEPISISIQEGPLEQLMRLRPPLDLTGEVSLDSTTKLLRSGSYANVYPVEYLGEKVAIKVLKFRRSKNQKNQIAMRNF</sequence>
<dbReference type="PANTHER" id="PTHR10039">
    <property type="entry name" value="AMELOGENIN"/>
    <property type="match status" value="1"/>
</dbReference>
<protein>
    <submittedName>
        <fullName evidence="3">Related to S. pombe trp-asp repeat containing protein</fullName>
    </submittedName>
</protein>
<dbReference type="OrthoDB" id="3248304at2759"/>
<comment type="caution">
    <text evidence="3">The sequence shown here is derived from an EMBL/GenBank/DDBJ whole genome shotgun (WGS) entry which is preliminary data.</text>
</comment>
<name>G4TX06_SERID</name>
<keyword evidence="4" id="KW-1185">Reference proteome</keyword>
<dbReference type="PANTHER" id="PTHR10039:SF17">
    <property type="entry name" value="FUNGAL STAND N-TERMINAL GOODBYE DOMAIN-CONTAINING PROTEIN-RELATED"/>
    <property type="match status" value="1"/>
</dbReference>
<dbReference type="eggNOG" id="ENOG502SS77">
    <property type="taxonomic scope" value="Eukaryota"/>
</dbReference>
<dbReference type="SUPFAM" id="SSF52540">
    <property type="entry name" value="P-loop containing nucleoside triphosphate hydrolases"/>
    <property type="match status" value="1"/>
</dbReference>
<dbReference type="InParanoid" id="G4TX06"/>
<reference evidence="3 4" key="1">
    <citation type="journal article" date="2011" name="PLoS Pathog.">
        <title>Endophytic Life Strategies Decoded by Genome and Transcriptome Analyses of the Mutualistic Root Symbiont Piriformospora indica.</title>
        <authorList>
            <person name="Zuccaro A."/>
            <person name="Lahrmann U."/>
            <person name="Guldener U."/>
            <person name="Langen G."/>
            <person name="Pfiffi S."/>
            <person name="Biedenkopf D."/>
            <person name="Wong P."/>
            <person name="Samans B."/>
            <person name="Grimm C."/>
            <person name="Basiewicz M."/>
            <person name="Murat C."/>
            <person name="Martin F."/>
            <person name="Kogel K.H."/>
        </authorList>
    </citation>
    <scope>NUCLEOTIDE SEQUENCE [LARGE SCALE GENOMIC DNA]</scope>
    <source>
        <strain evidence="3 4">DSM 11827</strain>
    </source>
</reference>
<organism evidence="3 4">
    <name type="scientific">Serendipita indica (strain DSM 11827)</name>
    <name type="common">Root endophyte fungus</name>
    <name type="synonym">Piriformospora indica</name>
    <dbReference type="NCBI Taxonomy" id="1109443"/>
    <lineage>
        <taxon>Eukaryota</taxon>
        <taxon>Fungi</taxon>
        <taxon>Dikarya</taxon>
        <taxon>Basidiomycota</taxon>
        <taxon>Agaricomycotina</taxon>
        <taxon>Agaricomycetes</taxon>
        <taxon>Sebacinales</taxon>
        <taxon>Serendipitaceae</taxon>
        <taxon>Serendipita</taxon>
    </lineage>
</organism>
<evidence type="ECO:0000256" key="1">
    <source>
        <dbReference type="ARBA" id="ARBA00022737"/>
    </source>
</evidence>
<dbReference type="HOGENOM" id="CLU_000288_6_5_1"/>
<dbReference type="STRING" id="1109443.G4TX06"/>
<proteinExistence type="predicted"/>
<dbReference type="Proteomes" id="UP000007148">
    <property type="component" value="Unassembled WGS sequence"/>
</dbReference>
<evidence type="ECO:0000313" key="3">
    <source>
        <dbReference type="EMBL" id="CCA75849.1"/>
    </source>
</evidence>
<feature type="domain" description="Nephrocystin 3-like N-terminal" evidence="2">
    <location>
        <begin position="184"/>
        <end position="344"/>
    </location>
</feature>
<keyword evidence="1" id="KW-0677">Repeat</keyword>
<evidence type="ECO:0000259" key="2">
    <source>
        <dbReference type="Pfam" id="PF24883"/>
    </source>
</evidence>
<dbReference type="InterPro" id="IPR027417">
    <property type="entry name" value="P-loop_NTPase"/>
</dbReference>
<dbReference type="AlphaFoldDB" id="G4TX06"/>
<dbReference type="Gene3D" id="3.40.50.300">
    <property type="entry name" value="P-loop containing nucleotide triphosphate hydrolases"/>
    <property type="match status" value="1"/>
</dbReference>
<dbReference type="InterPro" id="IPR056884">
    <property type="entry name" value="NPHP3-like_N"/>
</dbReference>